<keyword evidence="2" id="KW-1185">Reference proteome</keyword>
<dbReference type="Proteomes" id="UP000233080">
    <property type="component" value="Unassembled WGS sequence"/>
</dbReference>
<evidence type="ECO:0000313" key="2">
    <source>
        <dbReference type="Proteomes" id="UP000233080"/>
    </source>
</evidence>
<evidence type="ECO:0000313" key="1">
    <source>
        <dbReference type="Ensembl" id="ENSCANP00000020646.1"/>
    </source>
</evidence>
<reference evidence="1" key="2">
    <citation type="submission" date="2025-09" db="UniProtKB">
        <authorList>
            <consortium name="Ensembl"/>
        </authorList>
    </citation>
    <scope>IDENTIFICATION</scope>
</reference>
<organism evidence="1 2">
    <name type="scientific">Colobus angolensis palliatus</name>
    <name type="common">Peters' Angolan colobus</name>
    <dbReference type="NCBI Taxonomy" id="336983"/>
    <lineage>
        <taxon>Eukaryota</taxon>
        <taxon>Metazoa</taxon>
        <taxon>Chordata</taxon>
        <taxon>Craniata</taxon>
        <taxon>Vertebrata</taxon>
        <taxon>Euteleostomi</taxon>
        <taxon>Mammalia</taxon>
        <taxon>Eutheria</taxon>
        <taxon>Euarchontoglires</taxon>
        <taxon>Primates</taxon>
        <taxon>Haplorrhini</taxon>
        <taxon>Catarrhini</taxon>
        <taxon>Cercopithecidae</taxon>
        <taxon>Colobinae</taxon>
        <taxon>Colobus</taxon>
    </lineage>
</organism>
<dbReference type="Ensembl" id="ENSCANT00000043618.1">
    <property type="protein sequence ID" value="ENSCANP00000020646.1"/>
    <property type="gene ID" value="ENSCANG00000033766.1"/>
</dbReference>
<evidence type="ECO:0008006" key="3">
    <source>
        <dbReference type="Google" id="ProtNLM"/>
    </source>
</evidence>
<name>A0A2K5IVX0_COLAP</name>
<accession>A0A2K5IVX0</accession>
<sequence length="47" mass="5187">MSIPTEGVKTENNDHINLKVAGQGSSAVHFKIKRHTPLSKLMKVCQI</sequence>
<proteinExistence type="predicted"/>
<dbReference type="PANTHER" id="PTHR10562">
    <property type="entry name" value="SMALL UBIQUITIN-RELATED MODIFIER"/>
    <property type="match status" value="1"/>
</dbReference>
<dbReference type="InterPro" id="IPR029071">
    <property type="entry name" value="Ubiquitin-like_domsf"/>
</dbReference>
<reference evidence="1" key="1">
    <citation type="submission" date="2025-08" db="UniProtKB">
        <authorList>
            <consortium name="Ensembl"/>
        </authorList>
    </citation>
    <scope>IDENTIFICATION</scope>
</reference>
<dbReference type="Gene3D" id="3.10.20.90">
    <property type="entry name" value="Phosphatidylinositol 3-kinase Catalytic Subunit, Chain A, domain 1"/>
    <property type="match status" value="1"/>
</dbReference>
<dbReference type="SUPFAM" id="SSF54236">
    <property type="entry name" value="Ubiquitin-like"/>
    <property type="match status" value="1"/>
</dbReference>
<protein>
    <recommendedName>
        <fullName evidence="3">Rad60/SUMO-like domain-containing protein</fullName>
    </recommendedName>
</protein>
<dbReference type="AlphaFoldDB" id="A0A2K5IVX0"/>